<feature type="active site" description="GMP-histidine intermediate" evidence="18">
    <location>
        <position position="57"/>
    </location>
</feature>
<evidence type="ECO:0000256" key="15">
    <source>
        <dbReference type="ARBA" id="ARBA00023134"/>
    </source>
</evidence>
<evidence type="ECO:0000256" key="19">
    <source>
        <dbReference type="PIRSR" id="PIRSR006135-2"/>
    </source>
</evidence>
<gene>
    <name evidence="21" type="ORF">EV146_111166</name>
</gene>
<keyword evidence="14" id="KW-0067">ATP-binding</keyword>
<keyword evidence="12 19" id="KW-0547">Nucleotide-binding</keyword>
<dbReference type="GO" id="GO:0005525">
    <property type="term" value="F:GTP binding"/>
    <property type="evidence" value="ECO:0007669"/>
    <property type="project" value="UniProtKB-KW"/>
</dbReference>
<feature type="binding site" evidence="19">
    <location>
        <position position="93"/>
    </location>
    <ligand>
        <name>GTP</name>
        <dbReference type="ChEBI" id="CHEBI:37565"/>
    </ligand>
</feature>
<sequence>MAEPSTFIFISGGVRSGKSTFAEELAAEVAQQSGSQLHYIAAGQANDPEMKERIEKHKKDRLKSGLKWRTWEQPRNLAEIASSFSAKDVVLFDCLTTLVNNELFQAGEQWEDPRFQRCMIESISEGIRQIKGRCQTLIVVSNEVLNEPIGSSELVFTYSKLMGVLHQEMAREANQAFLVEAGIPAAMKGGEKS</sequence>
<keyword evidence="13 21" id="KW-0418">Kinase</keyword>
<name>A0A4R2B6Z2_9BACI</name>
<feature type="binding site" evidence="19">
    <location>
        <position position="72"/>
    </location>
    <ligand>
        <name>GTP</name>
        <dbReference type="ChEBI" id="CHEBI:37565"/>
    </ligand>
</feature>
<dbReference type="InterPro" id="IPR027417">
    <property type="entry name" value="P-loop_NTPase"/>
</dbReference>
<comment type="catalytic activity">
    <reaction evidence="3">
        <text>adenosylcob(III)inamide + GTP = adenosylcob(III)inamide phosphate + GDP + H(+)</text>
        <dbReference type="Rhea" id="RHEA:15765"/>
        <dbReference type="ChEBI" id="CHEBI:2480"/>
        <dbReference type="ChEBI" id="CHEBI:15378"/>
        <dbReference type="ChEBI" id="CHEBI:37565"/>
        <dbReference type="ChEBI" id="CHEBI:58189"/>
        <dbReference type="ChEBI" id="CHEBI:58502"/>
        <dbReference type="EC" id="2.7.1.156"/>
    </reaction>
</comment>
<evidence type="ECO:0000256" key="7">
    <source>
        <dbReference type="ARBA" id="ARBA00007490"/>
    </source>
</evidence>
<dbReference type="Pfam" id="PF02283">
    <property type="entry name" value="CobU"/>
    <property type="match status" value="1"/>
</dbReference>
<evidence type="ECO:0000256" key="13">
    <source>
        <dbReference type="ARBA" id="ARBA00022777"/>
    </source>
</evidence>
<protein>
    <recommendedName>
        <fullName evidence="16">Adenosylcobinamide kinase</fullName>
        <ecNumber evidence="8">2.7.1.156</ecNumber>
        <ecNumber evidence="9">2.7.7.62</ecNumber>
    </recommendedName>
    <alternativeName>
        <fullName evidence="17">Adenosylcobinamide-phosphate guanylyltransferase</fullName>
    </alternativeName>
</protein>
<evidence type="ECO:0000256" key="16">
    <source>
        <dbReference type="ARBA" id="ARBA00029570"/>
    </source>
</evidence>
<feature type="binding site" evidence="19">
    <location>
        <begin position="41"/>
        <end position="43"/>
    </location>
    <ligand>
        <name>GTP</name>
        <dbReference type="ChEBI" id="CHEBI:37565"/>
    </ligand>
</feature>
<evidence type="ECO:0000256" key="10">
    <source>
        <dbReference type="ARBA" id="ARBA00022573"/>
    </source>
</evidence>
<dbReference type="EMBL" id="SLVV01000011">
    <property type="protein sequence ID" value="TCN22326.1"/>
    <property type="molecule type" value="Genomic_DNA"/>
</dbReference>
<comment type="function">
    <text evidence="4">Catalyzes ATP-dependent phosphorylation of adenosylcobinamide and addition of GMP to adenosylcobinamide phosphate.</text>
</comment>
<dbReference type="PANTHER" id="PTHR34848">
    <property type="match status" value="1"/>
</dbReference>
<comment type="catalytic activity">
    <reaction evidence="1">
        <text>adenosylcob(III)inamide + ATP = adenosylcob(III)inamide phosphate + ADP + H(+)</text>
        <dbReference type="Rhea" id="RHEA:15769"/>
        <dbReference type="ChEBI" id="CHEBI:2480"/>
        <dbReference type="ChEBI" id="CHEBI:15378"/>
        <dbReference type="ChEBI" id="CHEBI:30616"/>
        <dbReference type="ChEBI" id="CHEBI:58502"/>
        <dbReference type="ChEBI" id="CHEBI:456216"/>
        <dbReference type="EC" id="2.7.1.156"/>
    </reaction>
</comment>
<evidence type="ECO:0000256" key="1">
    <source>
        <dbReference type="ARBA" id="ARBA00000312"/>
    </source>
</evidence>
<dbReference type="Proteomes" id="UP000295689">
    <property type="component" value="Unassembled WGS sequence"/>
</dbReference>
<dbReference type="CDD" id="cd00544">
    <property type="entry name" value="CobU"/>
    <property type="match status" value="1"/>
</dbReference>
<dbReference type="PIRSF" id="PIRSF006135">
    <property type="entry name" value="CobU"/>
    <property type="match status" value="1"/>
</dbReference>
<dbReference type="GO" id="GO:0009236">
    <property type="term" value="P:cobalamin biosynthetic process"/>
    <property type="evidence" value="ECO:0007669"/>
    <property type="project" value="UniProtKB-UniPathway"/>
</dbReference>
<evidence type="ECO:0000259" key="20">
    <source>
        <dbReference type="SMART" id="SM00382"/>
    </source>
</evidence>
<dbReference type="Gene3D" id="3.40.50.300">
    <property type="entry name" value="P-loop containing nucleotide triphosphate hydrolases"/>
    <property type="match status" value="1"/>
</dbReference>
<keyword evidence="15 19" id="KW-0342">GTP-binding</keyword>
<comment type="caution">
    <text evidence="21">The sequence shown here is derived from an EMBL/GenBank/DDBJ whole genome shotgun (WGS) entry which is preliminary data.</text>
</comment>
<evidence type="ECO:0000313" key="22">
    <source>
        <dbReference type="Proteomes" id="UP000295689"/>
    </source>
</evidence>
<keyword evidence="21" id="KW-0548">Nucleotidyltransferase</keyword>
<dbReference type="InterPro" id="IPR003203">
    <property type="entry name" value="CobU/CobP"/>
</dbReference>
<dbReference type="AlphaFoldDB" id="A0A4R2B6Z2"/>
<proteinExistence type="inferred from homology"/>
<dbReference type="SMART" id="SM00382">
    <property type="entry name" value="AAA"/>
    <property type="match status" value="1"/>
</dbReference>
<keyword evidence="11 21" id="KW-0808">Transferase</keyword>
<accession>A0A4R2B6Z2</accession>
<evidence type="ECO:0000256" key="14">
    <source>
        <dbReference type="ARBA" id="ARBA00022840"/>
    </source>
</evidence>
<dbReference type="InterPro" id="IPR003593">
    <property type="entry name" value="AAA+_ATPase"/>
</dbReference>
<evidence type="ECO:0000256" key="11">
    <source>
        <dbReference type="ARBA" id="ARBA00022679"/>
    </source>
</evidence>
<evidence type="ECO:0000256" key="2">
    <source>
        <dbReference type="ARBA" id="ARBA00000711"/>
    </source>
</evidence>
<feature type="domain" description="AAA+ ATPase" evidence="20">
    <location>
        <begin position="4"/>
        <end position="168"/>
    </location>
</feature>
<dbReference type="PANTHER" id="PTHR34848:SF1">
    <property type="entry name" value="BIFUNCTIONAL ADENOSYLCOBALAMIN BIOSYNTHESIS PROTEIN COBU"/>
    <property type="match status" value="1"/>
</dbReference>
<comment type="pathway">
    <text evidence="6">Cofactor biosynthesis; adenosylcobalamin biosynthesis; adenosylcobalamin from cob(II)yrinate a,c-diamide: step 5/7.</text>
</comment>
<evidence type="ECO:0000256" key="4">
    <source>
        <dbReference type="ARBA" id="ARBA00003889"/>
    </source>
</evidence>
<evidence type="ECO:0000256" key="5">
    <source>
        <dbReference type="ARBA" id="ARBA00004692"/>
    </source>
</evidence>
<evidence type="ECO:0000313" key="21">
    <source>
        <dbReference type="EMBL" id="TCN22326.1"/>
    </source>
</evidence>
<evidence type="ECO:0000256" key="3">
    <source>
        <dbReference type="ARBA" id="ARBA00001522"/>
    </source>
</evidence>
<reference evidence="21 22" key="1">
    <citation type="journal article" date="2015" name="Stand. Genomic Sci.">
        <title>Genomic Encyclopedia of Bacterial and Archaeal Type Strains, Phase III: the genomes of soil and plant-associated and newly described type strains.</title>
        <authorList>
            <person name="Whitman W.B."/>
            <person name="Woyke T."/>
            <person name="Klenk H.P."/>
            <person name="Zhou Y."/>
            <person name="Lilburn T.G."/>
            <person name="Beck B.J."/>
            <person name="De Vos P."/>
            <person name="Vandamme P."/>
            <person name="Eisen J.A."/>
            <person name="Garrity G."/>
            <person name="Hugenholtz P."/>
            <person name="Kyrpides N.C."/>
        </authorList>
    </citation>
    <scope>NUCLEOTIDE SEQUENCE [LARGE SCALE GENOMIC DNA]</scope>
    <source>
        <strain evidence="21 22">CV53</strain>
    </source>
</reference>
<comment type="pathway">
    <text evidence="5">Cofactor biosynthesis; adenosylcobalamin biosynthesis; adenosylcobalamin from cob(II)yrinate a,c-diamide: step 6/7.</text>
</comment>
<feature type="binding site" evidence="19">
    <location>
        <begin position="58"/>
        <end position="61"/>
    </location>
    <ligand>
        <name>GTP</name>
        <dbReference type="ChEBI" id="CHEBI:37565"/>
    </ligand>
</feature>
<evidence type="ECO:0000256" key="9">
    <source>
        <dbReference type="ARBA" id="ARBA00012523"/>
    </source>
</evidence>
<evidence type="ECO:0000256" key="8">
    <source>
        <dbReference type="ARBA" id="ARBA00012016"/>
    </source>
</evidence>
<evidence type="ECO:0000256" key="17">
    <source>
        <dbReference type="ARBA" id="ARBA00030571"/>
    </source>
</evidence>
<evidence type="ECO:0000256" key="18">
    <source>
        <dbReference type="PIRSR" id="PIRSR006135-1"/>
    </source>
</evidence>
<dbReference type="RefSeq" id="WP_132010139.1">
    <property type="nucleotide sequence ID" value="NZ_JABUHM010000013.1"/>
</dbReference>
<feature type="binding site" evidence="19">
    <location>
        <begin position="12"/>
        <end position="19"/>
    </location>
    <ligand>
        <name>GTP</name>
        <dbReference type="ChEBI" id="CHEBI:37565"/>
    </ligand>
</feature>
<keyword evidence="10" id="KW-0169">Cobalamin biosynthesis</keyword>
<comment type="similarity">
    <text evidence="7">Belongs to the CobU/CobP family.</text>
</comment>
<evidence type="ECO:0000256" key="6">
    <source>
        <dbReference type="ARBA" id="ARBA00005159"/>
    </source>
</evidence>
<dbReference type="UniPathway" id="UPA00148">
    <property type="reaction ID" value="UER00236"/>
</dbReference>
<keyword evidence="22" id="KW-1185">Reference proteome</keyword>
<comment type="catalytic activity">
    <reaction evidence="2">
        <text>adenosylcob(III)inamide phosphate + GTP + H(+) = adenosylcob(III)inamide-GDP + diphosphate</text>
        <dbReference type="Rhea" id="RHEA:22712"/>
        <dbReference type="ChEBI" id="CHEBI:15378"/>
        <dbReference type="ChEBI" id="CHEBI:33019"/>
        <dbReference type="ChEBI" id="CHEBI:37565"/>
        <dbReference type="ChEBI" id="CHEBI:58502"/>
        <dbReference type="ChEBI" id="CHEBI:60487"/>
        <dbReference type="EC" id="2.7.7.62"/>
    </reaction>
</comment>
<dbReference type="EC" id="2.7.7.62" evidence="9"/>
<organism evidence="21 22">
    <name type="scientific">Mesobacillus foraminis</name>
    <dbReference type="NCBI Taxonomy" id="279826"/>
    <lineage>
        <taxon>Bacteria</taxon>
        <taxon>Bacillati</taxon>
        <taxon>Bacillota</taxon>
        <taxon>Bacilli</taxon>
        <taxon>Bacillales</taxon>
        <taxon>Bacillaceae</taxon>
        <taxon>Mesobacillus</taxon>
    </lineage>
</organism>
<dbReference type="EC" id="2.7.1.156" evidence="8"/>
<evidence type="ECO:0000256" key="12">
    <source>
        <dbReference type="ARBA" id="ARBA00022741"/>
    </source>
</evidence>
<dbReference type="GO" id="GO:0005524">
    <property type="term" value="F:ATP binding"/>
    <property type="evidence" value="ECO:0007669"/>
    <property type="project" value="UniProtKB-KW"/>
</dbReference>
<dbReference type="SUPFAM" id="SSF52540">
    <property type="entry name" value="P-loop containing nucleoside triphosphate hydrolases"/>
    <property type="match status" value="1"/>
</dbReference>
<dbReference type="GO" id="GO:0043752">
    <property type="term" value="F:adenosylcobinamide kinase activity"/>
    <property type="evidence" value="ECO:0007669"/>
    <property type="project" value="UniProtKB-EC"/>
</dbReference>
<dbReference type="GO" id="GO:0008820">
    <property type="term" value="F:cobinamide phosphate guanylyltransferase activity"/>
    <property type="evidence" value="ECO:0007669"/>
    <property type="project" value="UniProtKB-EC"/>
</dbReference>